<dbReference type="AlphaFoldDB" id="A0AAD9H498"/>
<dbReference type="EMBL" id="MU843079">
    <property type="protein sequence ID" value="KAK2021803.1"/>
    <property type="molecule type" value="Genomic_DNA"/>
</dbReference>
<keyword evidence="4" id="KW-1185">Reference proteome</keyword>
<dbReference type="Pfam" id="PF01965">
    <property type="entry name" value="DJ-1_PfpI"/>
    <property type="match status" value="1"/>
</dbReference>
<dbReference type="InterPro" id="IPR029062">
    <property type="entry name" value="Class_I_gatase-like"/>
</dbReference>
<dbReference type="InterPro" id="IPR002818">
    <property type="entry name" value="DJ-1/PfpI"/>
</dbReference>
<feature type="chain" id="PRO_5042210210" evidence="1">
    <location>
        <begin position="32"/>
        <end position="272"/>
    </location>
</feature>
<evidence type="ECO:0000256" key="1">
    <source>
        <dbReference type="SAM" id="SignalP"/>
    </source>
</evidence>
<feature type="domain" description="DJ-1/PfpI" evidence="2">
    <location>
        <begin position="53"/>
        <end position="224"/>
    </location>
</feature>
<gene>
    <name evidence="3" type="ORF">LX32DRAFT_604060</name>
</gene>
<reference evidence="3" key="1">
    <citation type="submission" date="2021-06" db="EMBL/GenBank/DDBJ databases">
        <title>Comparative genomics, transcriptomics and evolutionary studies reveal genomic signatures of adaptation to plant cell wall in hemibiotrophic fungi.</title>
        <authorList>
            <consortium name="DOE Joint Genome Institute"/>
            <person name="Baroncelli R."/>
            <person name="Diaz J.F."/>
            <person name="Benocci T."/>
            <person name="Peng M."/>
            <person name="Battaglia E."/>
            <person name="Haridas S."/>
            <person name="Andreopoulos W."/>
            <person name="Labutti K."/>
            <person name="Pangilinan J."/>
            <person name="Floch G.L."/>
            <person name="Makela M.R."/>
            <person name="Henrissat B."/>
            <person name="Grigoriev I.V."/>
            <person name="Crouch J.A."/>
            <person name="De Vries R.P."/>
            <person name="Sukno S.A."/>
            <person name="Thon M.R."/>
        </authorList>
    </citation>
    <scope>NUCLEOTIDE SEQUENCE</scope>
    <source>
        <strain evidence="3">MAFF235873</strain>
    </source>
</reference>
<feature type="signal peptide" evidence="1">
    <location>
        <begin position="1"/>
        <end position="31"/>
    </location>
</feature>
<name>A0AAD9H498_9PEZI</name>
<dbReference type="InterPro" id="IPR052158">
    <property type="entry name" value="INH-QAR"/>
</dbReference>
<comment type="caution">
    <text evidence="3">The sequence shown here is derived from an EMBL/GenBank/DDBJ whole genome shotgun (WGS) entry which is preliminary data.</text>
</comment>
<keyword evidence="1" id="KW-0732">Signal</keyword>
<evidence type="ECO:0000313" key="4">
    <source>
        <dbReference type="Proteomes" id="UP001232148"/>
    </source>
</evidence>
<dbReference type="CDD" id="cd03139">
    <property type="entry name" value="GATase1_PfpI_2"/>
    <property type="match status" value="1"/>
</dbReference>
<evidence type="ECO:0000259" key="2">
    <source>
        <dbReference type="Pfam" id="PF01965"/>
    </source>
</evidence>
<sequence>MHLALPTTPHRRQRRWWSPLLGLLWACAAAAQNDGGAQQQQPPPKNFGVLLHRAFEVLDVFGPLSALGQLSSLHQMNLYMISETMDPVTVEPVSPAMNFKNSSFYPVVLPTHTYATAPEDMEVLIVPGGIWTWSPDLEATVAYVREAYPRLRYLVSICTGAAVVARAGVLDGRRATTNKAAWRGVVALGPRTEWVARARWVVDGNVWTSSGVSAGVDATLAFVAEVYGAAEAKAIADRMEYDRHLDPSWDPFADVFNVTGARAAGAGYRRDL</sequence>
<dbReference type="SUPFAM" id="SSF52317">
    <property type="entry name" value="Class I glutamine amidotransferase-like"/>
    <property type="match status" value="1"/>
</dbReference>
<proteinExistence type="predicted"/>
<accession>A0AAD9H498</accession>
<dbReference type="PANTHER" id="PTHR43130">
    <property type="entry name" value="ARAC-FAMILY TRANSCRIPTIONAL REGULATOR"/>
    <property type="match status" value="1"/>
</dbReference>
<dbReference type="Proteomes" id="UP001232148">
    <property type="component" value="Unassembled WGS sequence"/>
</dbReference>
<protein>
    <submittedName>
        <fullName evidence="3">DJ-1/PfpI family protein</fullName>
    </submittedName>
</protein>
<evidence type="ECO:0000313" key="3">
    <source>
        <dbReference type="EMBL" id="KAK2021803.1"/>
    </source>
</evidence>
<dbReference type="PANTHER" id="PTHR43130:SF15">
    <property type="entry name" value="THIJ_PFPI FAMILY PROTEIN (AFU_ORTHOLOGUE AFUA_5G14240)"/>
    <property type="match status" value="1"/>
</dbReference>
<dbReference type="Gene3D" id="3.40.50.880">
    <property type="match status" value="1"/>
</dbReference>
<organism evidence="3 4">
    <name type="scientific">Colletotrichum zoysiae</name>
    <dbReference type="NCBI Taxonomy" id="1216348"/>
    <lineage>
        <taxon>Eukaryota</taxon>
        <taxon>Fungi</taxon>
        <taxon>Dikarya</taxon>
        <taxon>Ascomycota</taxon>
        <taxon>Pezizomycotina</taxon>
        <taxon>Sordariomycetes</taxon>
        <taxon>Hypocreomycetidae</taxon>
        <taxon>Glomerellales</taxon>
        <taxon>Glomerellaceae</taxon>
        <taxon>Colletotrichum</taxon>
        <taxon>Colletotrichum graminicola species complex</taxon>
    </lineage>
</organism>